<feature type="transmembrane region" description="Helical" evidence="1">
    <location>
        <begin position="200"/>
        <end position="224"/>
    </location>
</feature>
<feature type="transmembrane region" description="Helical" evidence="1">
    <location>
        <begin position="253"/>
        <end position="273"/>
    </location>
</feature>
<keyword evidence="1" id="KW-0472">Membrane</keyword>
<evidence type="ECO:0000259" key="2">
    <source>
        <dbReference type="Pfam" id="PF06724"/>
    </source>
</evidence>
<feature type="domain" description="DUF1206" evidence="2">
    <location>
        <begin position="112"/>
        <end position="182"/>
    </location>
</feature>
<feature type="domain" description="DUF1206" evidence="2">
    <location>
        <begin position="29"/>
        <end position="96"/>
    </location>
</feature>
<keyword evidence="1" id="KW-1133">Transmembrane helix</keyword>
<sequence length="278" mass="29109">MNSRAMTWRGRAGARRAANGSMAEGAARAGLTARGVIYLLVGVLALRIAFGDGQRQADRGGALAELADKPFGAVLLWALGLGLVGMALWRLSEAVFGAAGKDGRGARKRLASAARCGFYAFVAWSVLAFAVNRNNGSGSSDRQSRDLTARALEIPAGQWLVGLAGAAVVVVGGWIGVRAAMRKYHDKLKLGELTPRTRRLVDVTGVGGGVARGLVFAAAGVFAVRAAVDYEPGRAKGLDDTLRSFAGTPLGPWLLVCVSVGLVLFGVFSFALARWRRV</sequence>
<feature type="transmembrane region" description="Helical" evidence="1">
    <location>
        <begin position="31"/>
        <end position="50"/>
    </location>
</feature>
<name>A0A561TR09_9ACTN</name>
<dbReference type="AlphaFoldDB" id="A0A561TR09"/>
<dbReference type="Pfam" id="PF06724">
    <property type="entry name" value="DUF1206"/>
    <property type="match status" value="3"/>
</dbReference>
<feature type="transmembrane region" description="Helical" evidence="1">
    <location>
        <begin position="110"/>
        <end position="131"/>
    </location>
</feature>
<dbReference type="Proteomes" id="UP000316603">
    <property type="component" value="Unassembled WGS sequence"/>
</dbReference>
<dbReference type="EMBL" id="VIWV01000001">
    <property type="protein sequence ID" value="TWF89547.1"/>
    <property type="molecule type" value="Genomic_DNA"/>
</dbReference>
<proteinExistence type="predicted"/>
<organism evidence="3 4">
    <name type="scientific">Streptomyces capillispiralis</name>
    <dbReference type="NCBI Taxonomy" id="68182"/>
    <lineage>
        <taxon>Bacteria</taxon>
        <taxon>Bacillati</taxon>
        <taxon>Actinomycetota</taxon>
        <taxon>Actinomycetes</taxon>
        <taxon>Kitasatosporales</taxon>
        <taxon>Streptomycetaceae</taxon>
        <taxon>Streptomyces</taxon>
    </lineage>
</organism>
<evidence type="ECO:0000256" key="1">
    <source>
        <dbReference type="SAM" id="Phobius"/>
    </source>
</evidence>
<comment type="caution">
    <text evidence="3">The sequence shown here is derived from an EMBL/GenBank/DDBJ whole genome shotgun (WGS) entry which is preliminary data.</text>
</comment>
<keyword evidence="4" id="KW-1185">Reference proteome</keyword>
<evidence type="ECO:0000313" key="4">
    <source>
        <dbReference type="Proteomes" id="UP000316603"/>
    </source>
</evidence>
<feature type="domain" description="DUF1206" evidence="2">
    <location>
        <begin position="208"/>
        <end position="276"/>
    </location>
</feature>
<feature type="transmembrane region" description="Helical" evidence="1">
    <location>
        <begin position="159"/>
        <end position="180"/>
    </location>
</feature>
<keyword evidence="1" id="KW-0812">Transmembrane</keyword>
<dbReference type="InterPro" id="IPR009597">
    <property type="entry name" value="DUF1206"/>
</dbReference>
<feature type="transmembrane region" description="Helical" evidence="1">
    <location>
        <begin position="70"/>
        <end position="89"/>
    </location>
</feature>
<evidence type="ECO:0000313" key="3">
    <source>
        <dbReference type="EMBL" id="TWF89547.1"/>
    </source>
</evidence>
<protein>
    <submittedName>
        <fullName evidence="3">Uncharacterized protein DUF1206</fullName>
    </submittedName>
</protein>
<reference evidence="3 4" key="1">
    <citation type="submission" date="2019-06" db="EMBL/GenBank/DDBJ databases">
        <title>Sequencing the genomes of 1000 actinobacteria strains.</title>
        <authorList>
            <person name="Klenk H.-P."/>
        </authorList>
    </citation>
    <scope>NUCLEOTIDE SEQUENCE [LARGE SCALE GENOMIC DNA]</scope>
    <source>
        <strain evidence="3 4">DSM 41695</strain>
    </source>
</reference>
<accession>A0A561TR09</accession>
<gene>
    <name evidence="3" type="ORF">FHX78_116590</name>
</gene>